<gene>
    <name evidence="1" type="ORF">C7Y47_14020</name>
</gene>
<dbReference type="Proteomes" id="UP000317944">
    <property type="component" value="Unassembled WGS sequence"/>
</dbReference>
<dbReference type="Pfam" id="PF05717">
    <property type="entry name" value="TnpB_IS66"/>
    <property type="match status" value="1"/>
</dbReference>
<organism evidence="1 2">
    <name type="scientific">Lysinibacillus sphaericus</name>
    <name type="common">Bacillus sphaericus</name>
    <dbReference type="NCBI Taxonomy" id="1421"/>
    <lineage>
        <taxon>Bacteria</taxon>
        <taxon>Bacillati</taxon>
        <taxon>Bacillota</taxon>
        <taxon>Bacilli</taxon>
        <taxon>Bacillales</taxon>
        <taxon>Bacillaceae</taxon>
        <taxon>Lysinibacillus</taxon>
    </lineage>
</organism>
<evidence type="ECO:0000313" key="2">
    <source>
        <dbReference type="Proteomes" id="UP000317944"/>
    </source>
</evidence>
<proteinExistence type="predicted"/>
<dbReference type="EMBL" id="SADV01000010">
    <property type="protein sequence ID" value="TQR31731.1"/>
    <property type="molecule type" value="Genomic_DNA"/>
</dbReference>
<dbReference type="AlphaFoldDB" id="A0A544UGC2"/>
<sequence length="93" mass="10818">MMHDFTGVQNVYIRKGIDGLSILIQDSFELDPFRDSIFLFSGWSKDRFTPQVEWEQLENAVNCFIGNYLKRTLKISKKKSYGMICLEQTSDNA</sequence>
<accession>A0A544UGC2</accession>
<dbReference type="RefSeq" id="WP_142509335.1">
    <property type="nucleotide sequence ID" value="NZ_SADV01000010.1"/>
</dbReference>
<protein>
    <submittedName>
        <fullName evidence="1">Uncharacterized protein</fullName>
    </submittedName>
</protein>
<dbReference type="OrthoDB" id="4956084at2"/>
<comment type="caution">
    <text evidence="1">The sequence shown here is derived from an EMBL/GenBank/DDBJ whole genome shotgun (WGS) entry which is preliminary data.</text>
</comment>
<name>A0A544UGC2_LYSSH</name>
<reference evidence="1 2" key="1">
    <citation type="submission" date="2018-03" db="EMBL/GenBank/DDBJ databases">
        <title>Aerobic endospore-forming bacteria genome sequencing and assembly.</title>
        <authorList>
            <person name="Cavalcante D.A."/>
            <person name="Driks A."/>
            <person name="Putonti C."/>
            <person name="De-Souza M.T."/>
        </authorList>
    </citation>
    <scope>NUCLEOTIDE SEQUENCE [LARGE SCALE GENOMIC DNA]</scope>
    <source>
        <strain evidence="1 2">SDF0037</strain>
    </source>
</reference>
<evidence type="ECO:0000313" key="1">
    <source>
        <dbReference type="EMBL" id="TQR31731.1"/>
    </source>
</evidence>
<dbReference type="InterPro" id="IPR008878">
    <property type="entry name" value="Transposase_IS66_Orf2"/>
</dbReference>